<dbReference type="Proteomes" id="UP001607221">
    <property type="component" value="Unassembled WGS sequence"/>
</dbReference>
<dbReference type="RefSeq" id="WP_394631788.1">
    <property type="nucleotide sequence ID" value="NZ_JBIHSE010000001.1"/>
</dbReference>
<name>A0ABW7J3G7_9VIBR</name>
<feature type="transmembrane region" description="Helical" evidence="1">
    <location>
        <begin position="71"/>
        <end position="92"/>
    </location>
</feature>
<reference evidence="2 3" key="1">
    <citation type="submission" date="2024-10" db="EMBL/GenBank/DDBJ databases">
        <authorList>
            <person name="Yibar A."/>
            <person name="Saticioglu I.B."/>
            <person name="Duman M."/>
            <person name="Ajmi N."/>
            <person name="Gurler F."/>
            <person name="Ay H."/>
            <person name="Onuk E."/>
            <person name="Guler S."/>
            <person name="Romalde J.L."/>
        </authorList>
    </citation>
    <scope>NUCLEOTIDE SEQUENCE [LARGE SCALE GENOMIC DNA]</scope>
    <source>
        <strain evidence="2 3">1-TCBS-A</strain>
    </source>
</reference>
<feature type="transmembrane region" description="Helical" evidence="1">
    <location>
        <begin position="44"/>
        <end position="65"/>
    </location>
</feature>
<keyword evidence="1" id="KW-0472">Membrane</keyword>
<evidence type="ECO:0000313" key="2">
    <source>
        <dbReference type="EMBL" id="MFH0270773.1"/>
    </source>
</evidence>
<evidence type="ECO:0000256" key="1">
    <source>
        <dbReference type="SAM" id="Phobius"/>
    </source>
</evidence>
<protein>
    <submittedName>
        <fullName evidence="2">Uncharacterized protein</fullName>
    </submittedName>
</protein>
<accession>A0ABW7J3G7</accession>
<keyword evidence="3" id="KW-1185">Reference proteome</keyword>
<organism evidence="2 3">
    <name type="scientific">Vibrio jasicida</name>
    <dbReference type="NCBI Taxonomy" id="766224"/>
    <lineage>
        <taxon>Bacteria</taxon>
        <taxon>Pseudomonadati</taxon>
        <taxon>Pseudomonadota</taxon>
        <taxon>Gammaproteobacteria</taxon>
        <taxon>Vibrionales</taxon>
        <taxon>Vibrionaceae</taxon>
        <taxon>Vibrio</taxon>
    </lineage>
</organism>
<gene>
    <name evidence="2" type="ORF">ACGRHZ_05440</name>
</gene>
<keyword evidence="1" id="KW-1133">Transmembrane helix</keyword>
<feature type="transmembrane region" description="Helical" evidence="1">
    <location>
        <begin position="118"/>
        <end position="138"/>
    </location>
</feature>
<comment type="caution">
    <text evidence="2">The sequence shown here is derived from an EMBL/GenBank/DDBJ whole genome shotgun (WGS) entry which is preliminary data.</text>
</comment>
<evidence type="ECO:0000313" key="3">
    <source>
        <dbReference type="Proteomes" id="UP001607221"/>
    </source>
</evidence>
<sequence length="318" mass="37386">MAYSPFYITPEELAVYQEAQEHEILTGNNLTTWRKYDIEEPSRYLYLFISIVAMLPIIVFFYFLGFWSRGWVNDAISVLITFFVYSLSYYMYGRDYRYEYIFSDKGFVMKKRRNMPKWINTAAQAVGWIGAVVCVVMVAVVGPMALAGAGALILFSFGMLKRQPDEPTEVRVGEREDWLFADYNKKRKVIKFFFKYDRCEYQDTAQEITFRSQGRFYCYIFFKNEADLESMVTQLSNICKLDCKEVNDHKKLFEAKPEPRLFTTPARYREYPTNEVFDLRVAKAPLPECKYLYNGKWQTESEIERLKAAGEQQTTPAS</sequence>
<keyword evidence="1" id="KW-0812">Transmembrane</keyword>
<proteinExistence type="predicted"/>
<dbReference type="EMBL" id="JBIHSE010000001">
    <property type="protein sequence ID" value="MFH0270773.1"/>
    <property type="molecule type" value="Genomic_DNA"/>
</dbReference>